<evidence type="ECO:0000256" key="3">
    <source>
        <dbReference type="ARBA" id="ARBA00022692"/>
    </source>
</evidence>
<gene>
    <name evidence="8" type="ORF">ABS808_05040</name>
</gene>
<accession>A0AAU7YGV3</accession>
<evidence type="ECO:0000259" key="7">
    <source>
        <dbReference type="Pfam" id="PF06271"/>
    </source>
</evidence>
<organism evidence="8">
    <name type="scientific">Wolbachia endosymbiont of Polyergus mexicanus</name>
    <dbReference type="NCBI Taxonomy" id="3171167"/>
    <lineage>
        <taxon>Bacteria</taxon>
        <taxon>Pseudomonadati</taxon>
        <taxon>Pseudomonadota</taxon>
        <taxon>Alphaproteobacteria</taxon>
        <taxon>Rickettsiales</taxon>
        <taxon>Anaplasmataceae</taxon>
        <taxon>Wolbachieae</taxon>
        <taxon>Wolbachia</taxon>
    </lineage>
</organism>
<evidence type="ECO:0000256" key="2">
    <source>
        <dbReference type="ARBA" id="ARBA00022475"/>
    </source>
</evidence>
<feature type="domain" description="RDD" evidence="7">
    <location>
        <begin position="12"/>
        <end position="161"/>
    </location>
</feature>
<keyword evidence="5 6" id="KW-0472">Membrane</keyword>
<dbReference type="EMBL" id="CP158586">
    <property type="protein sequence ID" value="XCA33125.1"/>
    <property type="molecule type" value="Genomic_DNA"/>
</dbReference>
<feature type="transmembrane region" description="Helical" evidence="6">
    <location>
        <begin position="123"/>
        <end position="148"/>
    </location>
</feature>
<proteinExistence type="predicted"/>
<evidence type="ECO:0000256" key="5">
    <source>
        <dbReference type="ARBA" id="ARBA00023136"/>
    </source>
</evidence>
<name>A0AAU7YGV3_9RICK</name>
<dbReference type="AlphaFoldDB" id="A0AAU7YGV3"/>
<reference evidence="8" key="1">
    <citation type="submission" date="2024-06" db="EMBL/GenBank/DDBJ databases">
        <title>Genome assembly of the Polyergus mexicanus.</title>
        <authorList>
            <person name="Cash E."/>
            <person name="Tustsui N.D."/>
            <person name="Ward P."/>
            <person name="Nguyen O."/>
            <person name="Sahasrabudhe R."/>
            <person name="Fairbairn C.W."/>
            <person name="Seligmann W.E."/>
            <person name="Sacco S."/>
            <person name="Beraut E."/>
            <person name="Miller C."/>
            <person name="Toffelmier E."/>
            <person name="Shaffer H.B."/>
        </authorList>
    </citation>
    <scope>NUCLEOTIDE SEQUENCE</scope>
    <source>
        <strain evidence="8">NDT 795.1</strain>
    </source>
</reference>
<evidence type="ECO:0000313" key="8">
    <source>
        <dbReference type="EMBL" id="XCA33125.1"/>
    </source>
</evidence>
<keyword evidence="3 6" id="KW-0812">Transmembrane</keyword>
<feature type="transmembrane region" description="Helical" evidence="6">
    <location>
        <begin position="185"/>
        <end position="205"/>
    </location>
</feature>
<evidence type="ECO:0000256" key="6">
    <source>
        <dbReference type="SAM" id="Phobius"/>
    </source>
</evidence>
<dbReference type="InterPro" id="IPR051791">
    <property type="entry name" value="Pra-immunoreactive"/>
</dbReference>
<keyword evidence="2" id="KW-1003">Cell membrane</keyword>
<evidence type="ECO:0000256" key="1">
    <source>
        <dbReference type="ARBA" id="ARBA00004651"/>
    </source>
</evidence>
<dbReference type="GO" id="GO:0005886">
    <property type="term" value="C:plasma membrane"/>
    <property type="evidence" value="ECO:0007669"/>
    <property type="project" value="UniProtKB-SubCell"/>
</dbReference>
<feature type="transmembrane region" description="Helical" evidence="6">
    <location>
        <begin position="217"/>
        <end position="235"/>
    </location>
</feature>
<comment type="subcellular location">
    <subcellularLocation>
        <location evidence="1">Cell membrane</location>
        <topology evidence="1">Multi-pass membrane protein</topology>
    </subcellularLocation>
</comment>
<evidence type="ECO:0000256" key="4">
    <source>
        <dbReference type="ARBA" id="ARBA00022989"/>
    </source>
</evidence>
<dbReference type="PANTHER" id="PTHR36115">
    <property type="entry name" value="PROLINE-RICH ANTIGEN HOMOLOG-RELATED"/>
    <property type="match status" value="1"/>
</dbReference>
<sequence>MLDTKMDTKVNYAKVTKRVAACVVDQMIFYLIFGLLLLFTLNRSPYADLSNADLFDAIFSYTTFMSVQDEVLGALMSTVLEALMITKLGWTPGKFLCGICIKDANKIKNATLMQAVIRSSFKVFLWVPSYISEWFLVLPILALLLAIFDQRKQFFYDKIAKTVVIDYKPEKHHLNLNYVGITRRVVAYIIDRFIITGISLVFFYFAEMTFDPVRAELLDTCLSFLLPIVFGVYMIRRFSGTPGQLLCSIHKRCKYTWKYYPNASSNQMCFV</sequence>
<protein>
    <submittedName>
        <fullName evidence="8">RDD family protein</fullName>
    </submittedName>
</protein>
<keyword evidence="4 6" id="KW-1133">Transmembrane helix</keyword>
<feature type="domain" description="RDD" evidence="7">
    <location>
        <begin position="178"/>
        <end position="250"/>
    </location>
</feature>
<dbReference type="Pfam" id="PF06271">
    <property type="entry name" value="RDD"/>
    <property type="match status" value="2"/>
</dbReference>
<dbReference type="PANTHER" id="PTHR36115:SF6">
    <property type="entry name" value="PROLINE-RICH ANTIGEN HOMOLOG"/>
    <property type="match status" value="1"/>
</dbReference>
<feature type="transmembrane region" description="Helical" evidence="6">
    <location>
        <begin position="20"/>
        <end position="41"/>
    </location>
</feature>
<dbReference type="InterPro" id="IPR010432">
    <property type="entry name" value="RDD"/>
</dbReference>